<dbReference type="Gene3D" id="3.40.50.410">
    <property type="entry name" value="von Willebrand factor, type A domain"/>
    <property type="match status" value="1"/>
</dbReference>
<name>A0A3S4WG89_9ACTO</name>
<proteinExistence type="predicted"/>
<evidence type="ECO:0000259" key="2">
    <source>
        <dbReference type="PROSITE" id="PS50234"/>
    </source>
</evidence>
<dbReference type="Pfam" id="PF13519">
    <property type="entry name" value="VWA_2"/>
    <property type="match status" value="1"/>
</dbReference>
<keyword evidence="1" id="KW-1133">Transmembrane helix</keyword>
<evidence type="ECO:0000313" key="4">
    <source>
        <dbReference type="Proteomes" id="UP000276899"/>
    </source>
</evidence>
<reference evidence="3 4" key="1">
    <citation type="submission" date="2018-12" db="EMBL/GenBank/DDBJ databases">
        <authorList>
            <consortium name="Pathogen Informatics"/>
        </authorList>
    </citation>
    <scope>NUCLEOTIDE SEQUENCE [LARGE SCALE GENOMIC DNA]</scope>
    <source>
        <strain evidence="3 4">NCTC11923</strain>
    </source>
</reference>
<dbReference type="STRING" id="1278298.GCA_000428685_01909"/>
<keyword evidence="1" id="KW-0472">Membrane</keyword>
<dbReference type="InterPro" id="IPR002035">
    <property type="entry name" value="VWF_A"/>
</dbReference>
<dbReference type="SUPFAM" id="SSF53300">
    <property type="entry name" value="vWA-like"/>
    <property type="match status" value="1"/>
</dbReference>
<feature type="transmembrane region" description="Helical" evidence="1">
    <location>
        <begin position="6"/>
        <end position="26"/>
    </location>
</feature>
<dbReference type="RefSeq" id="WP_026426951.1">
    <property type="nucleotide sequence ID" value="NZ_CBCRWE010000054.1"/>
</dbReference>
<dbReference type="Proteomes" id="UP000276899">
    <property type="component" value="Chromosome"/>
</dbReference>
<gene>
    <name evidence="3" type="ORF">NCTC11923_00835</name>
</gene>
<evidence type="ECO:0000256" key="1">
    <source>
        <dbReference type="SAM" id="Phobius"/>
    </source>
</evidence>
<evidence type="ECO:0000313" key="3">
    <source>
        <dbReference type="EMBL" id="VEG74212.1"/>
    </source>
</evidence>
<keyword evidence="4" id="KW-1185">Reference proteome</keyword>
<dbReference type="AlphaFoldDB" id="A0A3S4WG89"/>
<dbReference type="EMBL" id="LR134363">
    <property type="protein sequence ID" value="VEG74212.1"/>
    <property type="molecule type" value="Genomic_DNA"/>
</dbReference>
<dbReference type="KEGG" id="asla:NCTC11923_00835"/>
<organism evidence="3 4">
    <name type="scientific">Actinomyces slackii</name>
    <dbReference type="NCBI Taxonomy" id="52774"/>
    <lineage>
        <taxon>Bacteria</taxon>
        <taxon>Bacillati</taxon>
        <taxon>Actinomycetota</taxon>
        <taxon>Actinomycetes</taxon>
        <taxon>Actinomycetales</taxon>
        <taxon>Actinomycetaceae</taxon>
        <taxon>Actinomyces</taxon>
    </lineage>
</organism>
<accession>A0A3S4WG89</accession>
<sequence length="353" mass="38597">MVMPWLTALLLILAAVGALVALLRSGPQPRRAARGRQEAPRRLANSMSLLALPQVRARIRRRRWLHVGLAVMAVCALVAAAGIAGRPVREVERNEDLANRDIVLCLDVSTSMVTIDSSVLNTFSEMVDTFDGERVGLVAWNSSAQTIVPLTDDYDLLSRKMDELAEVLDIDPNNVTYEEMEAYDEALGGTISVELQASSLAGDGLASCAMAFDQQGLERSRSIIYATDNQVIDPDSKQIYALPDAVSQLSERKIRLFSIYGSDPDMDSQWETELTPPEAREQLKSLTEEAGGRFYDVESSGTGGKIVEQLEASQVAEMGGATEVRNTDVPERLGIALLIITLVYVGLTVWRRA</sequence>
<dbReference type="InterPro" id="IPR036465">
    <property type="entry name" value="vWFA_dom_sf"/>
</dbReference>
<feature type="transmembrane region" description="Helical" evidence="1">
    <location>
        <begin position="333"/>
        <end position="350"/>
    </location>
</feature>
<protein>
    <recommendedName>
        <fullName evidence="2">VWFA domain-containing protein</fullName>
    </recommendedName>
</protein>
<feature type="transmembrane region" description="Helical" evidence="1">
    <location>
        <begin position="64"/>
        <end position="84"/>
    </location>
</feature>
<feature type="domain" description="VWFA" evidence="2">
    <location>
        <begin position="101"/>
        <end position="310"/>
    </location>
</feature>
<dbReference type="PROSITE" id="PS50234">
    <property type="entry name" value="VWFA"/>
    <property type="match status" value="1"/>
</dbReference>
<keyword evidence="1" id="KW-0812">Transmembrane</keyword>